<dbReference type="Gene3D" id="3.10.180.10">
    <property type="entry name" value="2,3-Dihydroxybiphenyl 1,2-Dioxygenase, domain 1"/>
    <property type="match status" value="1"/>
</dbReference>
<dbReference type="OrthoDB" id="7849747at2"/>
<dbReference type="EMBL" id="LPVY01000021">
    <property type="protein sequence ID" value="KZB62101.1"/>
    <property type="molecule type" value="Genomic_DNA"/>
</dbReference>
<evidence type="ECO:0000313" key="3">
    <source>
        <dbReference type="Proteomes" id="UP000076335"/>
    </source>
</evidence>
<dbReference type="PROSITE" id="PS51819">
    <property type="entry name" value="VOC"/>
    <property type="match status" value="1"/>
</dbReference>
<dbReference type="InterPro" id="IPR004360">
    <property type="entry name" value="Glyas_Fos-R_dOase_dom"/>
</dbReference>
<sequence length="122" mass="13547">MPITCNRVVIYTKKIDEMIRFYGDLFVYRAIRHEGDRIVELRPATDGLILMLHPAGKGQKEGQSLIKLVFDVKNVDAFRKQLVAHGVDVGPIHQADGYQFANMKDPSGNSVSISSRAFAVGS</sequence>
<dbReference type="RefSeq" id="WP_062952680.1">
    <property type="nucleotide sequence ID" value="NZ_LPVY01000021.1"/>
</dbReference>
<protein>
    <submittedName>
        <fullName evidence="2">Glyoxalase</fullName>
    </submittedName>
</protein>
<proteinExistence type="predicted"/>
<evidence type="ECO:0000313" key="2">
    <source>
        <dbReference type="EMBL" id="KZB62101.1"/>
    </source>
</evidence>
<comment type="caution">
    <text evidence="2">The sequence shown here is derived from an EMBL/GenBank/DDBJ whole genome shotgun (WGS) entry which is preliminary data.</text>
</comment>
<dbReference type="Pfam" id="PF00903">
    <property type="entry name" value="Glyoxalase"/>
    <property type="match status" value="1"/>
</dbReference>
<evidence type="ECO:0000259" key="1">
    <source>
        <dbReference type="PROSITE" id="PS51819"/>
    </source>
</evidence>
<gene>
    <name evidence="2" type="ORF">AUP42_03840</name>
</gene>
<reference evidence="2 3" key="1">
    <citation type="submission" date="2015-12" db="EMBL/GenBank/DDBJ databases">
        <title>Genome sequence of Thalassospira lucentensis MCCC 1A02072.</title>
        <authorList>
            <person name="Lu L."/>
            <person name="Lai Q."/>
            <person name="Shao Z."/>
            <person name="Qian P."/>
        </authorList>
    </citation>
    <scope>NUCLEOTIDE SEQUENCE [LARGE SCALE GENOMIC DNA]</scope>
    <source>
        <strain evidence="2 3">MCCC 1A02072</strain>
    </source>
</reference>
<dbReference type="InterPro" id="IPR037523">
    <property type="entry name" value="VOC_core"/>
</dbReference>
<name>A0A154L2N8_9PROT</name>
<dbReference type="Proteomes" id="UP000076335">
    <property type="component" value="Unassembled WGS sequence"/>
</dbReference>
<dbReference type="AlphaFoldDB" id="A0A154L2N8"/>
<organism evidence="2 3">
    <name type="scientific">Thalassospira lucentensis</name>
    <dbReference type="NCBI Taxonomy" id="168935"/>
    <lineage>
        <taxon>Bacteria</taxon>
        <taxon>Pseudomonadati</taxon>
        <taxon>Pseudomonadota</taxon>
        <taxon>Alphaproteobacteria</taxon>
        <taxon>Rhodospirillales</taxon>
        <taxon>Thalassospiraceae</taxon>
        <taxon>Thalassospira</taxon>
    </lineage>
</organism>
<dbReference type="InterPro" id="IPR029068">
    <property type="entry name" value="Glyas_Bleomycin-R_OHBP_Dase"/>
</dbReference>
<feature type="domain" description="VOC" evidence="1">
    <location>
        <begin position="4"/>
        <end position="116"/>
    </location>
</feature>
<accession>A0A154L2N8</accession>
<dbReference type="SUPFAM" id="SSF54593">
    <property type="entry name" value="Glyoxalase/Bleomycin resistance protein/Dihydroxybiphenyl dioxygenase"/>
    <property type="match status" value="1"/>
</dbReference>